<keyword evidence="1" id="KW-0472">Membrane</keyword>
<keyword evidence="1" id="KW-1133">Transmembrane helix</keyword>
<protein>
    <recommendedName>
        <fullName evidence="4">Transmembrane protein</fullName>
    </recommendedName>
</protein>
<reference evidence="2 3" key="1">
    <citation type="journal article" date="2011" name="BMC Genomics">
        <title>Insight into cross-talk between intra-amoebal pathogens.</title>
        <authorList>
            <person name="Gimenez G."/>
            <person name="Bertelli C."/>
            <person name="Moliner C."/>
            <person name="Robert C."/>
            <person name="Raoult D."/>
            <person name="Fournier P.E."/>
            <person name="Greub G."/>
        </authorList>
    </citation>
    <scope>NUCLEOTIDE SEQUENCE [LARGE SCALE GENOMIC DNA]</scope>
    <source>
        <strain evidence="2 3">LLAP12</strain>
    </source>
</reference>
<dbReference type="eggNOG" id="ENOG5030P8Z">
    <property type="taxonomic scope" value="Bacteria"/>
</dbReference>
<sequence length="167" mass="19818">MKGTIVNWQIDNTYFKKIIILFWALWWLIALWTDVVGGLAHIGWIHARWAPDTNYPFLVQTLKMYPLPDWVPPFFFIGIILWSLLSAGLFCWASMGLHKERELWMFRAQCAFIVSLTFWFVFFLADQITMKFDVEENHMVQGGFELLCYLALYLLPETHVKDKRLHP</sequence>
<evidence type="ECO:0000313" key="3">
    <source>
        <dbReference type="Proteomes" id="UP000002770"/>
    </source>
</evidence>
<feature type="transmembrane region" description="Helical" evidence="1">
    <location>
        <begin position="104"/>
        <end position="125"/>
    </location>
</feature>
<organism evidence="2 3">
    <name type="scientific">Legionella drancourtii LLAP12</name>
    <dbReference type="NCBI Taxonomy" id="658187"/>
    <lineage>
        <taxon>Bacteria</taxon>
        <taxon>Pseudomonadati</taxon>
        <taxon>Pseudomonadota</taxon>
        <taxon>Gammaproteobacteria</taxon>
        <taxon>Legionellales</taxon>
        <taxon>Legionellaceae</taxon>
        <taxon>Legionella</taxon>
    </lineage>
</organism>
<keyword evidence="3" id="KW-1185">Reference proteome</keyword>
<dbReference type="HOGENOM" id="CLU_1693305_0_0_6"/>
<dbReference type="AlphaFoldDB" id="G9ELZ0"/>
<evidence type="ECO:0008006" key="4">
    <source>
        <dbReference type="Google" id="ProtNLM"/>
    </source>
</evidence>
<dbReference type="EMBL" id="JH413811">
    <property type="protein sequence ID" value="EHL31590.1"/>
    <property type="molecule type" value="Genomic_DNA"/>
</dbReference>
<proteinExistence type="predicted"/>
<feature type="transmembrane region" description="Helical" evidence="1">
    <location>
        <begin position="20"/>
        <end position="45"/>
    </location>
</feature>
<evidence type="ECO:0000313" key="2">
    <source>
        <dbReference type="EMBL" id="EHL31590.1"/>
    </source>
</evidence>
<feature type="transmembrane region" description="Helical" evidence="1">
    <location>
        <begin position="70"/>
        <end position="92"/>
    </location>
</feature>
<keyword evidence="1" id="KW-0812">Transmembrane</keyword>
<evidence type="ECO:0000256" key="1">
    <source>
        <dbReference type="SAM" id="Phobius"/>
    </source>
</evidence>
<accession>G9ELZ0</accession>
<dbReference type="InParanoid" id="G9ELZ0"/>
<gene>
    <name evidence="2" type="ORF">LDG_6251</name>
</gene>
<name>G9ELZ0_9GAMM</name>
<dbReference type="Proteomes" id="UP000002770">
    <property type="component" value="Unassembled WGS sequence"/>
</dbReference>